<dbReference type="AlphaFoldDB" id="A0A0N9I772"/>
<organism evidence="2 3">
    <name type="scientific">Kibdelosporangium phytohabitans</name>
    <dbReference type="NCBI Taxonomy" id="860235"/>
    <lineage>
        <taxon>Bacteria</taxon>
        <taxon>Bacillati</taxon>
        <taxon>Actinomycetota</taxon>
        <taxon>Actinomycetes</taxon>
        <taxon>Pseudonocardiales</taxon>
        <taxon>Pseudonocardiaceae</taxon>
        <taxon>Kibdelosporangium</taxon>
    </lineage>
</organism>
<evidence type="ECO:0000313" key="3">
    <source>
        <dbReference type="Proteomes" id="UP000063699"/>
    </source>
</evidence>
<dbReference type="InterPro" id="IPR043917">
    <property type="entry name" value="DUF5753"/>
</dbReference>
<dbReference type="Proteomes" id="UP000063699">
    <property type="component" value="Chromosome"/>
</dbReference>
<evidence type="ECO:0000313" key="2">
    <source>
        <dbReference type="EMBL" id="ALG12041.1"/>
    </source>
</evidence>
<dbReference type="KEGG" id="kphy:AOZ06_38860"/>
<gene>
    <name evidence="2" type="ORF">AOZ06_38860</name>
</gene>
<sequence>MTQKDVAEALEWSPSKVIRIETGAVGVSKTDLVALLHLYGIEDQEHIDQLVEVAKATRQLAWWDQYRHRHNQRLITFIGYEDSARSIRAFGALTIPGLLQTRAYATAMIASFDTPPDEAVAGVEIRMRRQELFDRPNPPQLSFILDEAVIRRWVGGPGVMREQLTRLSELNERPHITIRIARFDIGGYIGTKGSFGVLEIPLPDQGFEEYVIVREFAHGDELIVNEPEQASSYLETFFDLEAVAEPDSETDTILGEILATIPGGEQV</sequence>
<dbReference type="CDD" id="cd00093">
    <property type="entry name" value="HTH_XRE"/>
    <property type="match status" value="1"/>
</dbReference>
<dbReference type="InterPro" id="IPR001387">
    <property type="entry name" value="Cro/C1-type_HTH"/>
</dbReference>
<dbReference type="PROSITE" id="PS50943">
    <property type="entry name" value="HTH_CROC1"/>
    <property type="match status" value="1"/>
</dbReference>
<dbReference type="Pfam" id="PF13560">
    <property type="entry name" value="HTH_31"/>
    <property type="match status" value="1"/>
</dbReference>
<feature type="domain" description="HTH cro/C1-type" evidence="1">
    <location>
        <begin position="1"/>
        <end position="47"/>
    </location>
</feature>
<dbReference type="STRING" id="860235.AOZ06_38860"/>
<evidence type="ECO:0000259" key="1">
    <source>
        <dbReference type="PROSITE" id="PS50943"/>
    </source>
</evidence>
<accession>A0A0N9I772</accession>
<keyword evidence="3" id="KW-1185">Reference proteome</keyword>
<dbReference type="SUPFAM" id="SSF47413">
    <property type="entry name" value="lambda repressor-like DNA-binding domains"/>
    <property type="match status" value="1"/>
</dbReference>
<proteinExistence type="predicted"/>
<dbReference type="Pfam" id="PF19054">
    <property type="entry name" value="DUF5753"/>
    <property type="match status" value="1"/>
</dbReference>
<dbReference type="InterPro" id="IPR010982">
    <property type="entry name" value="Lambda_DNA-bd_dom_sf"/>
</dbReference>
<dbReference type="GO" id="GO:0003677">
    <property type="term" value="F:DNA binding"/>
    <property type="evidence" value="ECO:0007669"/>
    <property type="project" value="InterPro"/>
</dbReference>
<protein>
    <recommendedName>
        <fullName evidence="1">HTH cro/C1-type domain-containing protein</fullName>
    </recommendedName>
</protein>
<reference evidence="2 3" key="1">
    <citation type="submission" date="2015-07" db="EMBL/GenBank/DDBJ databases">
        <title>Genome sequencing of Kibdelosporangium phytohabitans.</title>
        <authorList>
            <person name="Qin S."/>
            <person name="Xing K."/>
        </authorList>
    </citation>
    <scope>NUCLEOTIDE SEQUENCE [LARGE SCALE GENOMIC DNA]</scope>
    <source>
        <strain evidence="2 3">KLBMP1111</strain>
    </source>
</reference>
<dbReference type="EMBL" id="CP012752">
    <property type="protein sequence ID" value="ALG12041.1"/>
    <property type="molecule type" value="Genomic_DNA"/>
</dbReference>
<name>A0A0N9I772_9PSEU</name>